<accession>A0A4C1YGF6</accession>
<proteinExistence type="predicted"/>
<dbReference type="EMBL" id="BGZK01001238">
    <property type="protein sequence ID" value="GBP75158.1"/>
    <property type="molecule type" value="Genomic_DNA"/>
</dbReference>
<comment type="caution">
    <text evidence="2">The sequence shown here is derived from an EMBL/GenBank/DDBJ whole genome shotgun (WGS) entry which is preliminary data.</text>
</comment>
<dbReference type="AlphaFoldDB" id="A0A4C1YGF6"/>
<protein>
    <submittedName>
        <fullName evidence="2">Uncharacterized protein</fullName>
    </submittedName>
</protein>
<evidence type="ECO:0000313" key="2">
    <source>
        <dbReference type="EMBL" id="GBP75158.1"/>
    </source>
</evidence>
<feature type="region of interest" description="Disordered" evidence="1">
    <location>
        <begin position="76"/>
        <end position="114"/>
    </location>
</feature>
<name>A0A4C1YGF6_EUMVA</name>
<sequence length="114" mass="12999">MPVLPVIHPRPRCRGPVSTTFGRETYDCAKSSGKKYFFCSRETTEEKVSGSRDGYGKGYIRSNPKTERRHLNFCAAPRRRERTARPSASAASDHRSSARRTVRRTCRPNVLRLV</sequence>
<organism evidence="2 3">
    <name type="scientific">Eumeta variegata</name>
    <name type="common">Bagworm moth</name>
    <name type="synonym">Eumeta japonica</name>
    <dbReference type="NCBI Taxonomy" id="151549"/>
    <lineage>
        <taxon>Eukaryota</taxon>
        <taxon>Metazoa</taxon>
        <taxon>Ecdysozoa</taxon>
        <taxon>Arthropoda</taxon>
        <taxon>Hexapoda</taxon>
        <taxon>Insecta</taxon>
        <taxon>Pterygota</taxon>
        <taxon>Neoptera</taxon>
        <taxon>Endopterygota</taxon>
        <taxon>Lepidoptera</taxon>
        <taxon>Glossata</taxon>
        <taxon>Ditrysia</taxon>
        <taxon>Tineoidea</taxon>
        <taxon>Psychidae</taxon>
        <taxon>Oiketicinae</taxon>
        <taxon>Eumeta</taxon>
    </lineage>
</organism>
<evidence type="ECO:0000256" key="1">
    <source>
        <dbReference type="SAM" id="MobiDB-lite"/>
    </source>
</evidence>
<keyword evidence="3" id="KW-1185">Reference proteome</keyword>
<evidence type="ECO:0000313" key="3">
    <source>
        <dbReference type="Proteomes" id="UP000299102"/>
    </source>
</evidence>
<gene>
    <name evidence="2" type="ORF">EVAR_90327_1</name>
</gene>
<dbReference type="Proteomes" id="UP000299102">
    <property type="component" value="Unassembled WGS sequence"/>
</dbReference>
<reference evidence="2 3" key="1">
    <citation type="journal article" date="2019" name="Commun. Biol.">
        <title>The bagworm genome reveals a unique fibroin gene that provides high tensile strength.</title>
        <authorList>
            <person name="Kono N."/>
            <person name="Nakamura H."/>
            <person name="Ohtoshi R."/>
            <person name="Tomita M."/>
            <person name="Numata K."/>
            <person name="Arakawa K."/>
        </authorList>
    </citation>
    <scope>NUCLEOTIDE SEQUENCE [LARGE SCALE GENOMIC DNA]</scope>
</reference>
<feature type="compositionally biased region" description="Basic residues" evidence="1">
    <location>
        <begin position="97"/>
        <end position="106"/>
    </location>
</feature>